<feature type="transmembrane region" description="Helical" evidence="1">
    <location>
        <begin position="173"/>
        <end position="195"/>
    </location>
</feature>
<feature type="transmembrane region" description="Helical" evidence="1">
    <location>
        <begin position="233"/>
        <end position="250"/>
    </location>
</feature>
<keyword evidence="1" id="KW-1133">Transmembrane helix</keyword>
<evidence type="ECO:0000256" key="1">
    <source>
        <dbReference type="SAM" id="Phobius"/>
    </source>
</evidence>
<protein>
    <recommendedName>
        <fullName evidence="2">DUF6594 domain-containing protein</fullName>
    </recommendedName>
</protein>
<dbReference type="RefSeq" id="XP_060291186.1">
    <property type="nucleotide sequence ID" value="XM_060442760.1"/>
</dbReference>
<dbReference type="AlphaFoldDB" id="A0AA39ZYQ0"/>
<name>A0AA39ZYQ0_9PEZI</name>
<feature type="domain" description="DUF6594" evidence="2">
    <location>
        <begin position="23"/>
        <end position="240"/>
    </location>
</feature>
<gene>
    <name evidence="3" type="ORF">B0T26DRAFT_725412</name>
</gene>
<dbReference type="InterPro" id="IPR046529">
    <property type="entry name" value="DUF6594"/>
</dbReference>
<evidence type="ECO:0000313" key="4">
    <source>
        <dbReference type="Proteomes" id="UP001172101"/>
    </source>
</evidence>
<keyword evidence="4" id="KW-1185">Reference proteome</keyword>
<sequence length="251" mass="28542">MLLDSDGENFVQYVNRSLDEEEDFHFLRFEFLQRLNLAQLQVKLVRTKSQFQKSGKASPADLETLQTTLAAYATAIRDYRELRSARGIDNAETKKRKLLLQRFFQSENDFNDPFHSHYAFFKHGEKQIDPVRRALMRYLPARLAYSDEERRQRSREYAEGKPPLRVSQFVDKLVRFSVSITGGTFLVIPMLIMAIQSSQVKSLVTVSISVIVFALILSFAIRLTNVETLVSTATYAAVLVVFVGTSVGGGS</sequence>
<evidence type="ECO:0000313" key="3">
    <source>
        <dbReference type="EMBL" id="KAK0706092.1"/>
    </source>
</evidence>
<proteinExistence type="predicted"/>
<reference evidence="3" key="1">
    <citation type="submission" date="2023-06" db="EMBL/GenBank/DDBJ databases">
        <title>Genome-scale phylogeny and comparative genomics of the fungal order Sordariales.</title>
        <authorList>
            <consortium name="Lawrence Berkeley National Laboratory"/>
            <person name="Hensen N."/>
            <person name="Bonometti L."/>
            <person name="Westerberg I."/>
            <person name="Brannstrom I.O."/>
            <person name="Guillou S."/>
            <person name="Cros-Aarteil S."/>
            <person name="Calhoun S."/>
            <person name="Haridas S."/>
            <person name="Kuo A."/>
            <person name="Mondo S."/>
            <person name="Pangilinan J."/>
            <person name="Riley R."/>
            <person name="LaButti K."/>
            <person name="Andreopoulos B."/>
            <person name="Lipzen A."/>
            <person name="Chen C."/>
            <person name="Yanf M."/>
            <person name="Daum C."/>
            <person name="Ng V."/>
            <person name="Clum A."/>
            <person name="Steindorff A."/>
            <person name="Ohm R."/>
            <person name="Martin F."/>
            <person name="Silar P."/>
            <person name="Natvig D."/>
            <person name="Lalanne C."/>
            <person name="Gautier V."/>
            <person name="Ament-velasquez S.L."/>
            <person name="Kruys A."/>
            <person name="Hutchinson M.I."/>
            <person name="Powell A.J."/>
            <person name="Barry K."/>
            <person name="Miller A.N."/>
            <person name="Grigoriev I.V."/>
            <person name="Debuchy R."/>
            <person name="Gladieux P."/>
            <person name="Thoren M.H."/>
            <person name="Johannesson H."/>
        </authorList>
    </citation>
    <scope>NUCLEOTIDE SEQUENCE</scope>
    <source>
        <strain evidence="3">SMH2392-1A</strain>
    </source>
</reference>
<feature type="transmembrane region" description="Helical" evidence="1">
    <location>
        <begin position="202"/>
        <end position="221"/>
    </location>
</feature>
<organism evidence="3 4">
    <name type="scientific">Lasiosphaeria miniovina</name>
    <dbReference type="NCBI Taxonomy" id="1954250"/>
    <lineage>
        <taxon>Eukaryota</taxon>
        <taxon>Fungi</taxon>
        <taxon>Dikarya</taxon>
        <taxon>Ascomycota</taxon>
        <taxon>Pezizomycotina</taxon>
        <taxon>Sordariomycetes</taxon>
        <taxon>Sordariomycetidae</taxon>
        <taxon>Sordariales</taxon>
        <taxon>Lasiosphaeriaceae</taxon>
        <taxon>Lasiosphaeria</taxon>
    </lineage>
</organism>
<keyword evidence="1" id="KW-0472">Membrane</keyword>
<keyword evidence="1" id="KW-0812">Transmembrane</keyword>
<dbReference type="EMBL" id="JAUIRO010000007">
    <property type="protein sequence ID" value="KAK0706092.1"/>
    <property type="molecule type" value="Genomic_DNA"/>
</dbReference>
<dbReference type="Proteomes" id="UP001172101">
    <property type="component" value="Unassembled WGS sequence"/>
</dbReference>
<dbReference type="Pfam" id="PF20237">
    <property type="entry name" value="DUF6594"/>
    <property type="match status" value="1"/>
</dbReference>
<accession>A0AA39ZYQ0</accession>
<comment type="caution">
    <text evidence="3">The sequence shown here is derived from an EMBL/GenBank/DDBJ whole genome shotgun (WGS) entry which is preliminary data.</text>
</comment>
<evidence type="ECO:0000259" key="2">
    <source>
        <dbReference type="Pfam" id="PF20237"/>
    </source>
</evidence>
<dbReference type="GeneID" id="85326030"/>